<feature type="transmembrane region" description="Helical" evidence="3">
    <location>
        <begin position="33"/>
        <end position="51"/>
    </location>
</feature>
<dbReference type="InterPro" id="IPR000160">
    <property type="entry name" value="GGDEF_dom"/>
</dbReference>
<dbReference type="InterPro" id="IPR029787">
    <property type="entry name" value="Nucleotide_cyclase"/>
</dbReference>
<keyword evidence="6" id="KW-1185">Reference proteome</keyword>
<dbReference type="AlphaFoldDB" id="A0A091C583"/>
<evidence type="ECO:0000259" key="4">
    <source>
        <dbReference type="PROSITE" id="PS50887"/>
    </source>
</evidence>
<dbReference type="SMART" id="SM00267">
    <property type="entry name" value="GGDEF"/>
    <property type="match status" value="1"/>
</dbReference>
<keyword evidence="3" id="KW-0472">Membrane</keyword>
<dbReference type="Pfam" id="PF00990">
    <property type="entry name" value="GGDEF"/>
    <property type="match status" value="1"/>
</dbReference>
<dbReference type="PROSITE" id="PS50887">
    <property type="entry name" value="GGDEF"/>
    <property type="match status" value="1"/>
</dbReference>
<evidence type="ECO:0000256" key="3">
    <source>
        <dbReference type="SAM" id="Phobius"/>
    </source>
</evidence>
<dbReference type="SUPFAM" id="SSF55073">
    <property type="entry name" value="Nucleotide cyclase"/>
    <property type="match status" value="1"/>
</dbReference>
<feature type="domain" description="GGDEF" evidence="4">
    <location>
        <begin position="243"/>
        <end position="377"/>
    </location>
</feature>
<reference evidence="5 6" key="1">
    <citation type="submission" date="2013-09" db="EMBL/GenBank/DDBJ databases">
        <title>Genome sequencing of Arenimonas malthae.</title>
        <authorList>
            <person name="Chen F."/>
            <person name="Wang G."/>
        </authorList>
    </citation>
    <scope>NUCLEOTIDE SEQUENCE [LARGE SCALE GENOMIC DNA]</scope>
    <source>
        <strain evidence="5 6">CC-JY-1</strain>
    </source>
</reference>
<organism evidence="5 6">
    <name type="scientific">Arenimonas malthae CC-JY-1</name>
    <dbReference type="NCBI Taxonomy" id="1384054"/>
    <lineage>
        <taxon>Bacteria</taxon>
        <taxon>Pseudomonadati</taxon>
        <taxon>Pseudomonadota</taxon>
        <taxon>Gammaproteobacteria</taxon>
        <taxon>Lysobacterales</taxon>
        <taxon>Lysobacteraceae</taxon>
        <taxon>Arenimonas</taxon>
    </lineage>
</organism>
<evidence type="ECO:0000313" key="6">
    <source>
        <dbReference type="Proteomes" id="UP000029392"/>
    </source>
</evidence>
<dbReference type="PANTHER" id="PTHR45138">
    <property type="entry name" value="REGULATORY COMPONENTS OF SENSORY TRANSDUCTION SYSTEM"/>
    <property type="match status" value="1"/>
</dbReference>
<evidence type="ECO:0000256" key="2">
    <source>
        <dbReference type="ARBA" id="ARBA00034247"/>
    </source>
</evidence>
<dbReference type="InterPro" id="IPR050469">
    <property type="entry name" value="Diguanylate_Cyclase"/>
</dbReference>
<proteinExistence type="predicted"/>
<sequence>MSTLRETLDDLAAALRERPDDLLLEIGAGGELLVARLRLLVAGLLLLLPLLNALTDGQPTDSLAGLAGATGVTLFSWAWLRMAQRKRRPAWLPMVSSAFDVSLVSFVLVLLGLLSSPVATLNSTVVWGCYLLAVFATALRQDLRVTLFAGTLALAQSSLLWLAVVAFADGPLVSADYGTVHASSQLQRLVLLLAATLVTAVIVFRAQRLTQWSSTDGLTGLHNRSYLNTQVPSKVESARREGRTLTLALVDLDHFRHINAELGHLAGDRALRHAVAVLRRELGREEPMIRVGGEEFVLMLPLPIGAAWERMEALRRKLEAAPFLPEPDVEPRKLTLSAGLACCPQDANDLSGLMKRADQRLRAAKAGGRNRVVAREGD</sequence>
<comment type="catalytic activity">
    <reaction evidence="2">
        <text>2 GTP = 3',3'-c-di-GMP + 2 diphosphate</text>
        <dbReference type="Rhea" id="RHEA:24898"/>
        <dbReference type="ChEBI" id="CHEBI:33019"/>
        <dbReference type="ChEBI" id="CHEBI:37565"/>
        <dbReference type="ChEBI" id="CHEBI:58805"/>
        <dbReference type="EC" id="2.7.7.65"/>
    </reaction>
</comment>
<feature type="transmembrane region" description="Helical" evidence="3">
    <location>
        <begin position="92"/>
        <end position="114"/>
    </location>
</feature>
<keyword evidence="3" id="KW-1133">Transmembrane helix</keyword>
<dbReference type="InterPro" id="IPR043128">
    <property type="entry name" value="Rev_trsase/Diguanyl_cyclase"/>
</dbReference>
<name>A0A091C583_9GAMM</name>
<dbReference type="eggNOG" id="COG3706">
    <property type="taxonomic scope" value="Bacteria"/>
</dbReference>
<evidence type="ECO:0000256" key="1">
    <source>
        <dbReference type="ARBA" id="ARBA00012528"/>
    </source>
</evidence>
<feature type="transmembrane region" description="Helical" evidence="3">
    <location>
        <begin position="188"/>
        <end position="206"/>
    </location>
</feature>
<dbReference type="NCBIfam" id="TIGR00254">
    <property type="entry name" value="GGDEF"/>
    <property type="match status" value="1"/>
</dbReference>
<dbReference type="Proteomes" id="UP000029392">
    <property type="component" value="Unassembled WGS sequence"/>
</dbReference>
<dbReference type="Gene3D" id="3.30.70.270">
    <property type="match status" value="1"/>
</dbReference>
<feature type="transmembrane region" description="Helical" evidence="3">
    <location>
        <begin position="63"/>
        <end position="80"/>
    </location>
</feature>
<feature type="transmembrane region" description="Helical" evidence="3">
    <location>
        <begin position="146"/>
        <end position="168"/>
    </location>
</feature>
<comment type="caution">
    <text evidence="5">The sequence shown here is derived from an EMBL/GenBank/DDBJ whole genome shotgun (WGS) entry which is preliminary data.</text>
</comment>
<dbReference type="EC" id="2.7.7.65" evidence="1"/>
<gene>
    <name evidence="5" type="ORF">N790_13915</name>
</gene>
<accession>A0A091C583</accession>
<dbReference type="PATRIC" id="fig|1384054.3.peg.521"/>
<dbReference type="RefSeq" id="WP_052385637.1">
    <property type="nucleotide sequence ID" value="NZ_AVCH01000033.1"/>
</dbReference>
<protein>
    <recommendedName>
        <fullName evidence="1">diguanylate cyclase</fullName>
        <ecNumber evidence="1">2.7.7.65</ecNumber>
    </recommendedName>
</protein>
<dbReference type="CDD" id="cd01949">
    <property type="entry name" value="GGDEF"/>
    <property type="match status" value="1"/>
</dbReference>
<dbReference type="GO" id="GO:0052621">
    <property type="term" value="F:diguanylate cyclase activity"/>
    <property type="evidence" value="ECO:0007669"/>
    <property type="project" value="UniProtKB-EC"/>
</dbReference>
<dbReference type="PANTHER" id="PTHR45138:SF9">
    <property type="entry name" value="DIGUANYLATE CYCLASE DGCM-RELATED"/>
    <property type="match status" value="1"/>
</dbReference>
<dbReference type="EMBL" id="AVCH01000033">
    <property type="protein sequence ID" value="KFN51815.1"/>
    <property type="molecule type" value="Genomic_DNA"/>
</dbReference>
<dbReference type="STRING" id="1384054.N790_13915"/>
<evidence type="ECO:0000313" key="5">
    <source>
        <dbReference type="EMBL" id="KFN51815.1"/>
    </source>
</evidence>
<keyword evidence="3" id="KW-0812">Transmembrane</keyword>
<feature type="transmembrane region" description="Helical" evidence="3">
    <location>
        <begin position="120"/>
        <end position="139"/>
    </location>
</feature>
<dbReference type="OrthoDB" id="9803824at2"/>